<evidence type="ECO:0000313" key="3">
    <source>
        <dbReference type="Proteomes" id="UP001218188"/>
    </source>
</evidence>
<organism evidence="2 3">
    <name type="scientific">Mycena alexandri</name>
    <dbReference type="NCBI Taxonomy" id="1745969"/>
    <lineage>
        <taxon>Eukaryota</taxon>
        <taxon>Fungi</taxon>
        <taxon>Dikarya</taxon>
        <taxon>Basidiomycota</taxon>
        <taxon>Agaricomycotina</taxon>
        <taxon>Agaricomycetes</taxon>
        <taxon>Agaricomycetidae</taxon>
        <taxon>Agaricales</taxon>
        <taxon>Marasmiineae</taxon>
        <taxon>Mycenaceae</taxon>
        <taxon>Mycena</taxon>
    </lineage>
</organism>
<comment type="caution">
    <text evidence="2">The sequence shown here is derived from an EMBL/GenBank/DDBJ whole genome shotgun (WGS) entry which is preliminary data.</text>
</comment>
<feature type="compositionally biased region" description="Basic and acidic residues" evidence="1">
    <location>
        <begin position="589"/>
        <end position="602"/>
    </location>
</feature>
<evidence type="ECO:0000256" key="1">
    <source>
        <dbReference type="SAM" id="MobiDB-lite"/>
    </source>
</evidence>
<dbReference type="AlphaFoldDB" id="A0AAD6SEZ6"/>
<dbReference type="SUPFAM" id="SSF50630">
    <property type="entry name" value="Acid proteases"/>
    <property type="match status" value="1"/>
</dbReference>
<sequence length="998" mass="109834">MPMDGPTSVRMKQEALDDVAFPEPIPADPIDLRVDFSRDDVIMEDDVPEPLTTAEQVYKANQGSSPPKMLKKPGPRQSAVSAHINPVDIVNAILNSPVSLSAGQIIAISAPVANALIDMMKLKNASRPGQAAAHTISVSENLASISELLSAAVTPTTPVINPTHIVGATFITKDRQRLIQIQIEINGKTCTAIVDTGSMLNVVSRGVWRNYMSHISMDITRHINMGDANGGQAQLRGFLKDVLIAVGGVDSRANFWVGDKVPFEILLGRPWQRGNYVSIDERRDGTYLVFRDPDSGENRHELLVDEGDIVPEFSANFAPFQSMPGSFMMTVIDSPHSAIQPQEVESDIEMLLDEPPMLNEQHNLEREIFGSDSDSQDSDGEITSPYVQPPCTPLESNGGALIPFTRSPLCSSCKVLLDTKIFEQVDDLGFNWSQLFYNANAPAEAENIGRGNKGLKSQSLSSHILYTGLQNIKSAETCGLQNLPCDFSWSPARLLASSSDLSDPATSLNTLPLASPSHKSKIRRFLLFHPEVLWLAKQNSLTEAAAVQGVSDLVHAHQLAFEVHDNSLGSTGPYQLKDASKLAAQPNHARSEQPSDRADGSVDHHVCCDEQTTSIALINHSLPLVTHRNPPVYHHLVCPTDIVILAPLTPSPFCEPEFDSTMSLSMEFPPAHDEESIKSDSTHSPHIGDLFQVSDNEPRTILEPLGAASNKTDPKFDAESPAVAPQTIATQPAVQDVEPNSTSGRPWAPLVASVNFTRPTFENSNWIARLKQSLRHAFWMSSTFSLLQPNLSYNLIKADEVRISSEREVTFAEYYWSVRRKSRFPLEFIMAFHVQHTWEVANELPTTDSPGLNLVLRHRNLTEVPAELSHLHSHPDELAPQDFALLFRYMTEFFSAFRTSPIVIDILRSSDATPLHLMVTPLTANTNLGKNDPATRVLGAIRSEIDAVLSGLVGCFPSHHPVVVAFKTAQRAQRRFNLDNELPPTFCDNRCRTEKLIS</sequence>
<dbReference type="Gene3D" id="2.40.70.10">
    <property type="entry name" value="Acid Proteases"/>
    <property type="match status" value="1"/>
</dbReference>
<protein>
    <recommendedName>
        <fullName evidence="4">Peptidase A2 domain-containing protein</fullName>
    </recommendedName>
</protein>
<feature type="region of interest" description="Disordered" evidence="1">
    <location>
        <begin position="581"/>
        <end position="602"/>
    </location>
</feature>
<accession>A0AAD6SEZ6</accession>
<evidence type="ECO:0000313" key="2">
    <source>
        <dbReference type="EMBL" id="KAJ7026310.1"/>
    </source>
</evidence>
<gene>
    <name evidence="2" type="ORF">C8F04DRAFT_1190632</name>
</gene>
<dbReference type="EMBL" id="JARJCM010000140">
    <property type="protein sequence ID" value="KAJ7026310.1"/>
    <property type="molecule type" value="Genomic_DNA"/>
</dbReference>
<proteinExistence type="predicted"/>
<name>A0AAD6SEZ6_9AGAR</name>
<reference evidence="2" key="1">
    <citation type="submission" date="2023-03" db="EMBL/GenBank/DDBJ databases">
        <title>Massive genome expansion in bonnet fungi (Mycena s.s.) driven by repeated elements and novel gene families across ecological guilds.</title>
        <authorList>
            <consortium name="Lawrence Berkeley National Laboratory"/>
            <person name="Harder C.B."/>
            <person name="Miyauchi S."/>
            <person name="Viragh M."/>
            <person name="Kuo A."/>
            <person name="Thoen E."/>
            <person name="Andreopoulos B."/>
            <person name="Lu D."/>
            <person name="Skrede I."/>
            <person name="Drula E."/>
            <person name="Henrissat B."/>
            <person name="Morin E."/>
            <person name="Kohler A."/>
            <person name="Barry K."/>
            <person name="LaButti K."/>
            <person name="Morin E."/>
            <person name="Salamov A."/>
            <person name="Lipzen A."/>
            <person name="Mereny Z."/>
            <person name="Hegedus B."/>
            <person name="Baldrian P."/>
            <person name="Stursova M."/>
            <person name="Weitz H."/>
            <person name="Taylor A."/>
            <person name="Grigoriev I.V."/>
            <person name="Nagy L.G."/>
            <person name="Martin F."/>
            <person name="Kauserud H."/>
        </authorList>
    </citation>
    <scope>NUCLEOTIDE SEQUENCE</scope>
    <source>
        <strain evidence="2">CBHHK200</strain>
    </source>
</reference>
<keyword evidence="3" id="KW-1185">Reference proteome</keyword>
<dbReference type="InterPro" id="IPR021109">
    <property type="entry name" value="Peptidase_aspartic_dom_sf"/>
</dbReference>
<evidence type="ECO:0008006" key="4">
    <source>
        <dbReference type="Google" id="ProtNLM"/>
    </source>
</evidence>
<dbReference type="CDD" id="cd00303">
    <property type="entry name" value="retropepsin_like"/>
    <property type="match status" value="1"/>
</dbReference>
<dbReference type="Proteomes" id="UP001218188">
    <property type="component" value="Unassembled WGS sequence"/>
</dbReference>